<evidence type="ECO:0000256" key="3">
    <source>
        <dbReference type="ARBA" id="ARBA00022679"/>
    </source>
</evidence>
<keyword evidence="2 7" id="KW-0489">Methyltransferase</keyword>
<evidence type="ECO:0000256" key="1">
    <source>
        <dbReference type="ARBA" id="ARBA00011975"/>
    </source>
</evidence>
<protein>
    <recommendedName>
        <fullName evidence="1">DNA (cytosine-5-)-methyltransferase</fullName>
        <ecNumber evidence="1">2.1.1.37</ecNumber>
    </recommendedName>
</protein>
<dbReference type="GO" id="GO:0003677">
    <property type="term" value="F:DNA binding"/>
    <property type="evidence" value="ECO:0007669"/>
    <property type="project" value="TreeGrafter"/>
</dbReference>
<evidence type="ECO:0000256" key="2">
    <source>
        <dbReference type="ARBA" id="ARBA00022603"/>
    </source>
</evidence>
<sequence length="637" mass="69481">MQKKQFLLPIASEITVDLFAGGGGWSSAYELATGQHVHVAVNHDPDAISMHEVNHPQAKHYKADVFEVCPHEATGGMPVGWLHLSPDCTHHSQAKGGQPRDRKIRALAWVGARWAGQVRPRIISLENVKQILNWGSLVAKRDKATGRVLKLDGTVAEKGERVPLDQQFLIPDPKKAGQTWKRFVSVLRNMGYTVEWRRLVAADYGAPTTRDRLFLMARCDGMPIEWPLATHFENPKRGQLKWRSAAECIDWSIEGKSIFNRKRPLAEATMRRVARGVERYVINNAKPFIVPVTHQGQVRVHNIDAPLKTVTGANRGELMLGTPVLVQTGYGERDGQAPRSLDMQKPLGTVVAGGTKHAVAMPILIQAAHGDGKPGGVQRWGSGVKDIQGPLNTITATGSGGQAVATAFLAQMNGGFNNTPGHSAERPMTTVTNTGSQQQLVTAHLAHLRGNCDARDVDEPLHTISAGGQHHATVTAFLTRQFGNSTGQKLDDPAPTVVAGGGGKTALTECVLSKDDEAGALRVAAFLIRYYSEGGQWGDLRDPIDTITTRDRLALVTVYIKGTPYVIVDIKLRMLEPRELYAAQGFHPDYIITHGHDGRKFSKSAQVKMVGNSVSPHPARALIEANWKTNEPMRLVA</sequence>
<reference evidence="7 8" key="1">
    <citation type="submission" date="2018-04" db="EMBL/GenBank/DDBJ databases">
        <title>Genomic Encyclopedia of Type Strains, Phase IV (KMG-IV): sequencing the most valuable type-strain genomes for metagenomic binning, comparative biology and taxonomic classification.</title>
        <authorList>
            <person name="Goeker M."/>
        </authorList>
    </citation>
    <scope>NUCLEOTIDE SEQUENCE [LARGE SCALE GENOMIC DNA]</scope>
    <source>
        <strain evidence="7 8">DSM 10065</strain>
    </source>
</reference>
<comment type="caution">
    <text evidence="7">The sequence shown here is derived from an EMBL/GenBank/DDBJ whole genome shotgun (WGS) entry which is preliminary data.</text>
</comment>
<evidence type="ECO:0000256" key="6">
    <source>
        <dbReference type="ARBA" id="ARBA00047422"/>
    </source>
</evidence>
<keyword evidence="5" id="KW-0680">Restriction system</keyword>
<dbReference type="AlphaFoldDB" id="A0A2U1CMK4"/>
<gene>
    <name evidence="7" type="ORF">C7440_1716</name>
</gene>
<dbReference type="EMBL" id="QEKO01000002">
    <property type="protein sequence ID" value="PVY62223.1"/>
    <property type="molecule type" value="Genomic_DNA"/>
</dbReference>
<organism evidence="7 8">
    <name type="scientific">Pusillimonas noertemannii</name>
    <dbReference type="NCBI Taxonomy" id="305977"/>
    <lineage>
        <taxon>Bacteria</taxon>
        <taxon>Pseudomonadati</taxon>
        <taxon>Pseudomonadota</taxon>
        <taxon>Betaproteobacteria</taxon>
        <taxon>Burkholderiales</taxon>
        <taxon>Alcaligenaceae</taxon>
        <taxon>Pusillimonas</taxon>
    </lineage>
</organism>
<proteinExistence type="predicted"/>
<dbReference type="SUPFAM" id="SSF53335">
    <property type="entry name" value="S-adenosyl-L-methionine-dependent methyltransferases"/>
    <property type="match status" value="1"/>
</dbReference>
<evidence type="ECO:0000313" key="8">
    <source>
        <dbReference type="Proteomes" id="UP000246145"/>
    </source>
</evidence>
<name>A0A2U1CMK4_9BURK</name>
<dbReference type="Gene3D" id="3.40.50.150">
    <property type="entry name" value="Vaccinia Virus protein VP39"/>
    <property type="match status" value="1"/>
</dbReference>
<dbReference type="GO" id="GO:0044027">
    <property type="term" value="P:negative regulation of gene expression via chromosomal CpG island methylation"/>
    <property type="evidence" value="ECO:0007669"/>
    <property type="project" value="TreeGrafter"/>
</dbReference>
<evidence type="ECO:0000313" key="7">
    <source>
        <dbReference type="EMBL" id="PVY62223.1"/>
    </source>
</evidence>
<dbReference type="Proteomes" id="UP000246145">
    <property type="component" value="Unassembled WGS sequence"/>
</dbReference>
<keyword evidence="3 7" id="KW-0808">Transferase</keyword>
<dbReference type="InterPro" id="IPR029063">
    <property type="entry name" value="SAM-dependent_MTases_sf"/>
</dbReference>
<dbReference type="GO" id="GO:0009307">
    <property type="term" value="P:DNA restriction-modification system"/>
    <property type="evidence" value="ECO:0007669"/>
    <property type="project" value="UniProtKB-KW"/>
</dbReference>
<dbReference type="GO" id="GO:0032259">
    <property type="term" value="P:methylation"/>
    <property type="evidence" value="ECO:0007669"/>
    <property type="project" value="UniProtKB-KW"/>
</dbReference>
<keyword evidence="8" id="KW-1185">Reference proteome</keyword>
<dbReference type="InterPro" id="IPR050390">
    <property type="entry name" value="C5-Methyltransferase"/>
</dbReference>
<evidence type="ECO:0000256" key="5">
    <source>
        <dbReference type="ARBA" id="ARBA00022747"/>
    </source>
</evidence>
<dbReference type="GO" id="GO:0003886">
    <property type="term" value="F:DNA (cytosine-5-)-methyltransferase activity"/>
    <property type="evidence" value="ECO:0007669"/>
    <property type="project" value="UniProtKB-EC"/>
</dbReference>
<evidence type="ECO:0000256" key="4">
    <source>
        <dbReference type="ARBA" id="ARBA00022691"/>
    </source>
</evidence>
<dbReference type="Pfam" id="PF00145">
    <property type="entry name" value="DNA_methylase"/>
    <property type="match status" value="2"/>
</dbReference>
<comment type="catalytic activity">
    <reaction evidence="6">
        <text>a 2'-deoxycytidine in DNA + S-adenosyl-L-methionine = a 5-methyl-2'-deoxycytidine in DNA + S-adenosyl-L-homocysteine + H(+)</text>
        <dbReference type="Rhea" id="RHEA:13681"/>
        <dbReference type="Rhea" id="RHEA-COMP:11369"/>
        <dbReference type="Rhea" id="RHEA-COMP:11370"/>
        <dbReference type="ChEBI" id="CHEBI:15378"/>
        <dbReference type="ChEBI" id="CHEBI:57856"/>
        <dbReference type="ChEBI" id="CHEBI:59789"/>
        <dbReference type="ChEBI" id="CHEBI:85452"/>
        <dbReference type="ChEBI" id="CHEBI:85454"/>
        <dbReference type="EC" id="2.1.1.37"/>
    </reaction>
</comment>
<dbReference type="RefSeq" id="WP_116518210.1">
    <property type="nucleotide sequence ID" value="NZ_JACCEX010000002.1"/>
</dbReference>
<dbReference type="PRINTS" id="PR00105">
    <property type="entry name" value="C5METTRFRASE"/>
</dbReference>
<dbReference type="PANTHER" id="PTHR10629">
    <property type="entry name" value="CYTOSINE-SPECIFIC METHYLTRANSFERASE"/>
    <property type="match status" value="1"/>
</dbReference>
<dbReference type="OrthoDB" id="9813719at2"/>
<dbReference type="InterPro" id="IPR001525">
    <property type="entry name" value="C5_MeTfrase"/>
</dbReference>
<accession>A0A2U1CMK4</accession>
<dbReference type="EC" id="2.1.1.37" evidence="1"/>
<keyword evidence="4" id="KW-0949">S-adenosyl-L-methionine</keyword>
<dbReference type="Gene3D" id="3.90.120.10">
    <property type="entry name" value="DNA Methylase, subunit A, domain 2"/>
    <property type="match status" value="1"/>
</dbReference>
<dbReference type="PANTHER" id="PTHR10629:SF52">
    <property type="entry name" value="DNA (CYTOSINE-5)-METHYLTRANSFERASE 1"/>
    <property type="match status" value="1"/>
</dbReference>